<dbReference type="RefSeq" id="WP_251805808.1">
    <property type="nucleotide sequence ID" value="NZ_CP166679.1"/>
</dbReference>
<dbReference type="PROSITE" id="PS50110">
    <property type="entry name" value="RESPONSE_REGULATORY"/>
    <property type="match status" value="1"/>
</dbReference>
<evidence type="ECO:0000313" key="3">
    <source>
        <dbReference type="EMBL" id="MFD2790170.1"/>
    </source>
</evidence>
<keyword evidence="4" id="KW-1185">Reference proteome</keyword>
<proteinExistence type="predicted"/>
<dbReference type="EMBL" id="JBHUOK010000030">
    <property type="protein sequence ID" value="MFD2790170.1"/>
    <property type="molecule type" value="Genomic_DNA"/>
</dbReference>
<dbReference type="Proteomes" id="UP001597532">
    <property type="component" value="Unassembled WGS sequence"/>
</dbReference>
<dbReference type="InterPro" id="IPR011006">
    <property type="entry name" value="CheY-like_superfamily"/>
</dbReference>
<feature type="modified residue" description="4-aspartylphosphate" evidence="1">
    <location>
        <position position="65"/>
    </location>
</feature>
<name>A0ABW5VFT2_9FLAO</name>
<dbReference type="InterPro" id="IPR001789">
    <property type="entry name" value="Sig_transdc_resp-reg_receiver"/>
</dbReference>
<evidence type="ECO:0000256" key="1">
    <source>
        <dbReference type="PROSITE-ProRule" id="PRU00169"/>
    </source>
</evidence>
<organism evidence="3 4">
    <name type="scientific">Arenibacter antarcticus</name>
    <dbReference type="NCBI Taxonomy" id="2040469"/>
    <lineage>
        <taxon>Bacteria</taxon>
        <taxon>Pseudomonadati</taxon>
        <taxon>Bacteroidota</taxon>
        <taxon>Flavobacteriia</taxon>
        <taxon>Flavobacteriales</taxon>
        <taxon>Flavobacteriaceae</taxon>
        <taxon>Arenibacter</taxon>
    </lineage>
</organism>
<accession>A0ABW5VFT2</accession>
<comment type="caution">
    <text evidence="3">The sequence shown here is derived from an EMBL/GenBank/DDBJ whole genome shotgun (WGS) entry which is preliminary data.</text>
</comment>
<feature type="domain" description="Response regulatory" evidence="2">
    <location>
        <begin position="8"/>
        <end position="136"/>
    </location>
</feature>
<sequence>MNYTKLKSVLLVDDDGITNMLNQLFLKKLIPNLDINTVIDGHRALDFIEAQINEIESGSFLLILDVEMPMMNGWQFLQAFDILFRQEEKEKIIIAILTANGTEELTYKALSYPQVKGCLHKPSSDINFRKVIKTFFNQ</sequence>
<dbReference type="Pfam" id="PF00072">
    <property type="entry name" value="Response_reg"/>
    <property type="match status" value="1"/>
</dbReference>
<dbReference type="SUPFAM" id="SSF52172">
    <property type="entry name" value="CheY-like"/>
    <property type="match status" value="1"/>
</dbReference>
<keyword evidence="1" id="KW-0597">Phosphoprotein</keyword>
<gene>
    <name evidence="3" type="ORF">ACFS1K_10380</name>
</gene>
<protein>
    <submittedName>
        <fullName evidence="3">Response regulator</fullName>
    </submittedName>
</protein>
<evidence type="ECO:0000313" key="4">
    <source>
        <dbReference type="Proteomes" id="UP001597532"/>
    </source>
</evidence>
<reference evidence="4" key="1">
    <citation type="journal article" date="2019" name="Int. J. Syst. Evol. Microbiol.">
        <title>The Global Catalogue of Microorganisms (GCM) 10K type strain sequencing project: providing services to taxonomists for standard genome sequencing and annotation.</title>
        <authorList>
            <consortium name="The Broad Institute Genomics Platform"/>
            <consortium name="The Broad Institute Genome Sequencing Center for Infectious Disease"/>
            <person name="Wu L."/>
            <person name="Ma J."/>
        </authorList>
    </citation>
    <scope>NUCLEOTIDE SEQUENCE [LARGE SCALE GENOMIC DNA]</scope>
    <source>
        <strain evidence="4">KCTC 52924</strain>
    </source>
</reference>
<dbReference type="Gene3D" id="3.40.50.2300">
    <property type="match status" value="1"/>
</dbReference>
<dbReference type="SMART" id="SM00448">
    <property type="entry name" value="REC"/>
    <property type="match status" value="1"/>
</dbReference>
<evidence type="ECO:0000259" key="2">
    <source>
        <dbReference type="PROSITE" id="PS50110"/>
    </source>
</evidence>